<accession>A0A8J6M0A9</accession>
<dbReference type="EMBL" id="JACNEP010000013">
    <property type="protein sequence ID" value="MBC3767049.1"/>
    <property type="molecule type" value="Genomic_DNA"/>
</dbReference>
<keyword evidence="1" id="KW-0472">Membrane</keyword>
<dbReference type="AlphaFoldDB" id="A0A8J6M0A9"/>
<protein>
    <submittedName>
        <fullName evidence="2">Uncharacterized protein</fullName>
    </submittedName>
</protein>
<feature type="transmembrane region" description="Helical" evidence="1">
    <location>
        <begin position="7"/>
        <end position="24"/>
    </location>
</feature>
<name>A0A8J6M0A9_9ALTE</name>
<sequence>MIKSRLFWCIASLIVMVVYAYFQYQQAPDGVHLVAEGMHFETAATPSFLFGLFVAAAMLLMLSIAIACLSLMGKMWFKLNTLLGARIGGLVALQSLLIVVVTTAIDTWFYGGAL</sequence>
<comment type="caution">
    <text evidence="2">The sequence shown here is derived from an EMBL/GenBank/DDBJ whole genome shotgun (WGS) entry which is preliminary data.</text>
</comment>
<feature type="transmembrane region" description="Helical" evidence="1">
    <location>
        <begin position="48"/>
        <end position="71"/>
    </location>
</feature>
<evidence type="ECO:0000313" key="3">
    <source>
        <dbReference type="Proteomes" id="UP000601768"/>
    </source>
</evidence>
<dbReference type="RefSeq" id="WP_186507564.1">
    <property type="nucleotide sequence ID" value="NZ_JACNEP010000013.1"/>
</dbReference>
<reference evidence="2" key="1">
    <citation type="journal article" date="2018" name="Int. J. Syst. Evol. Microbiol.">
        <title>Neptunicella marina gen. nov., sp. nov., isolated from surface seawater.</title>
        <authorList>
            <person name="Liu X."/>
            <person name="Lai Q."/>
            <person name="Du Y."/>
            <person name="Zhang X."/>
            <person name="Liu Z."/>
            <person name="Sun F."/>
            <person name="Shao Z."/>
        </authorList>
    </citation>
    <scope>NUCLEOTIDE SEQUENCE</scope>
    <source>
        <strain evidence="2">S27-2</strain>
    </source>
</reference>
<organism evidence="2 3">
    <name type="scientific">Neptunicella marina</name>
    <dbReference type="NCBI Taxonomy" id="2125989"/>
    <lineage>
        <taxon>Bacteria</taxon>
        <taxon>Pseudomonadati</taxon>
        <taxon>Pseudomonadota</taxon>
        <taxon>Gammaproteobacteria</taxon>
        <taxon>Alteromonadales</taxon>
        <taxon>Alteromonadaceae</taxon>
        <taxon>Neptunicella</taxon>
    </lineage>
</organism>
<proteinExistence type="predicted"/>
<gene>
    <name evidence="2" type="ORF">H8B19_14280</name>
</gene>
<evidence type="ECO:0000256" key="1">
    <source>
        <dbReference type="SAM" id="Phobius"/>
    </source>
</evidence>
<evidence type="ECO:0000313" key="2">
    <source>
        <dbReference type="EMBL" id="MBC3767049.1"/>
    </source>
</evidence>
<keyword evidence="3" id="KW-1185">Reference proteome</keyword>
<feature type="transmembrane region" description="Helical" evidence="1">
    <location>
        <begin position="83"/>
        <end position="105"/>
    </location>
</feature>
<keyword evidence="1" id="KW-0812">Transmembrane</keyword>
<dbReference type="Proteomes" id="UP000601768">
    <property type="component" value="Unassembled WGS sequence"/>
</dbReference>
<reference evidence="2" key="2">
    <citation type="submission" date="2020-08" db="EMBL/GenBank/DDBJ databases">
        <authorList>
            <person name="Lai Q."/>
        </authorList>
    </citation>
    <scope>NUCLEOTIDE SEQUENCE</scope>
    <source>
        <strain evidence="2">S27-2</strain>
    </source>
</reference>
<keyword evidence="1" id="KW-1133">Transmembrane helix</keyword>